<evidence type="ECO:0000313" key="1">
    <source>
        <dbReference type="EMBL" id="QIR16374.1"/>
    </source>
</evidence>
<dbReference type="KEGG" id="saes:HBH39_18010"/>
<dbReference type="Proteomes" id="UP000502608">
    <property type="component" value="Plasmid pPN3F2_1"/>
</dbReference>
<proteinExistence type="predicted"/>
<keyword evidence="1" id="KW-0614">Plasmid</keyword>
<name>A0A6G9QP54_9GAMM</name>
<keyword evidence="2" id="KW-1185">Reference proteome</keyword>
<accession>A0A6G9QP54</accession>
<reference evidence="1 2" key="1">
    <citation type="submission" date="2020-03" db="EMBL/GenBank/DDBJ databases">
        <title>Complete genome sequence of Shewanella sp.</title>
        <authorList>
            <person name="Kim Y.-S."/>
            <person name="Kim S.-J."/>
            <person name="Jung H.-K."/>
            <person name="Kim K.-H."/>
        </authorList>
    </citation>
    <scope>NUCLEOTIDE SEQUENCE [LARGE SCALE GENOMIC DNA]</scope>
    <source>
        <strain evidence="1 2">PN3F2</strain>
        <plasmid evidence="1 2">pPN3F2_1</plasmid>
    </source>
</reference>
<geneLocation type="plasmid" evidence="1 2">
    <name>pPN3F2_1</name>
</geneLocation>
<dbReference type="RefSeq" id="WP_167680209.1">
    <property type="nucleotide sequence ID" value="NZ_CP050314.1"/>
</dbReference>
<gene>
    <name evidence="1" type="ORF">HBH39_18010</name>
</gene>
<organism evidence="1 2">
    <name type="scientific">Shewanella aestuarii</name>
    <dbReference type="NCBI Taxonomy" id="1028752"/>
    <lineage>
        <taxon>Bacteria</taxon>
        <taxon>Pseudomonadati</taxon>
        <taxon>Pseudomonadota</taxon>
        <taxon>Gammaproteobacteria</taxon>
        <taxon>Alteromonadales</taxon>
        <taxon>Shewanellaceae</taxon>
        <taxon>Shewanella</taxon>
    </lineage>
</organism>
<sequence length="82" mass="9619">MRVFKYRAGSSRDIDSLVNNEFWAPTREKLNDPYEGVFSRELFEEQLNQLEKIFNVGKKFDDVRDSLESVLDFTDKSGIYSS</sequence>
<dbReference type="AlphaFoldDB" id="A0A6G9QP54"/>
<dbReference type="EMBL" id="CP050314">
    <property type="protein sequence ID" value="QIR16374.1"/>
    <property type="molecule type" value="Genomic_DNA"/>
</dbReference>
<protein>
    <submittedName>
        <fullName evidence="1">Uncharacterized protein</fullName>
    </submittedName>
</protein>
<evidence type="ECO:0000313" key="2">
    <source>
        <dbReference type="Proteomes" id="UP000502608"/>
    </source>
</evidence>